<dbReference type="Pfam" id="PF24223">
    <property type="entry name" value="MrpH_C"/>
    <property type="match status" value="1"/>
</dbReference>
<reference evidence="5 7" key="3">
    <citation type="submission" date="2020-12" db="EMBL/GenBank/DDBJ databases">
        <title>Enhanced detection system for hospital associated transmission using whole genome sequencing surveillance.</title>
        <authorList>
            <person name="Harrison L.H."/>
            <person name="Van Tyne D."/>
            <person name="Marsh J.W."/>
            <person name="Griffith M.P."/>
            <person name="Snyder D.J."/>
            <person name="Cooper V.S."/>
            <person name="Mustapha M."/>
        </authorList>
    </citation>
    <scope>NUCLEOTIDE SEQUENCE [LARGE SCALE GENOMIC DNA]</scope>
    <source>
        <strain evidence="5 7">PR00195</strain>
    </source>
</reference>
<keyword evidence="1" id="KW-0732">Signal</keyword>
<accession>A0A0G4Q6E9</accession>
<feature type="domain" description="Fimbrial adhesin MrpH C-terminal" evidence="3">
    <location>
        <begin position="162"/>
        <end position="275"/>
    </location>
</feature>
<dbReference type="Proteomes" id="UP000619976">
    <property type="component" value="Unassembled WGS sequence"/>
</dbReference>
<feature type="signal peptide" evidence="1">
    <location>
        <begin position="1"/>
        <end position="24"/>
    </location>
</feature>
<protein>
    <submittedName>
        <fullName evidence="5">Adhesin</fullName>
    </submittedName>
</protein>
<dbReference type="Proteomes" id="UP000183920">
    <property type="component" value="Unassembled WGS sequence"/>
</dbReference>
<proteinExistence type="predicted"/>
<evidence type="ECO:0000259" key="3">
    <source>
        <dbReference type="Pfam" id="PF24223"/>
    </source>
</evidence>
<dbReference type="EMBL" id="JAEKCB010000003">
    <property type="protein sequence ID" value="MBJ2117483.1"/>
    <property type="molecule type" value="Genomic_DNA"/>
</dbReference>
<feature type="chain" id="PRO_5005195910" evidence="1">
    <location>
        <begin position="25"/>
        <end position="275"/>
    </location>
</feature>
<organism evidence="4 6">
    <name type="scientific">Proteus penneri</name>
    <dbReference type="NCBI Taxonomy" id="102862"/>
    <lineage>
        <taxon>Bacteria</taxon>
        <taxon>Pseudomonadati</taxon>
        <taxon>Pseudomonadota</taxon>
        <taxon>Gammaproteobacteria</taxon>
        <taxon>Enterobacterales</taxon>
        <taxon>Morganellaceae</taxon>
        <taxon>Proteus</taxon>
    </lineage>
</organism>
<evidence type="ECO:0000313" key="4">
    <source>
        <dbReference type="EMBL" id="CRL61493.1"/>
    </source>
</evidence>
<dbReference type="CDD" id="cd22566">
    <property type="entry name" value="MrpH-like"/>
    <property type="match status" value="1"/>
</dbReference>
<dbReference type="InterPro" id="IPR057010">
    <property type="entry name" value="MrpH_C"/>
</dbReference>
<evidence type="ECO:0000313" key="5">
    <source>
        <dbReference type="EMBL" id="MBJ2117483.1"/>
    </source>
</evidence>
<dbReference type="GO" id="GO:0007155">
    <property type="term" value="P:cell adhesion"/>
    <property type="evidence" value="ECO:0007669"/>
    <property type="project" value="InterPro"/>
</dbReference>
<feature type="domain" description="Fimbrial adhesin MrpH N-terminal" evidence="2">
    <location>
        <begin position="24"/>
        <end position="160"/>
    </location>
</feature>
<keyword evidence="7" id="KW-1185">Reference proteome</keyword>
<evidence type="ECO:0000256" key="1">
    <source>
        <dbReference type="SAM" id="SignalP"/>
    </source>
</evidence>
<reference evidence="4" key="2">
    <citation type="submission" date="2015-06" db="EMBL/GenBank/DDBJ databases">
        <authorList>
            <person name="Urmite Genomes Urmite Genomes"/>
        </authorList>
    </citation>
    <scope>NUCLEOTIDE SEQUENCE [LARGE SCALE GENOMIC DNA]</scope>
    <source>
        <strain evidence="4">CSUR P1867</strain>
    </source>
</reference>
<evidence type="ECO:0000259" key="2">
    <source>
        <dbReference type="Pfam" id="PF24222"/>
    </source>
</evidence>
<dbReference type="EMBL" id="CVRY01000003">
    <property type="protein sequence ID" value="CRL61493.1"/>
    <property type="molecule type" value="Genomic_DNA"/>
</dbReference>
<dbReference type="Gene3D" id="2.60.40.1090">
    <property type="entry name" value="Fimbrial-type adhesion domain"/>
    <property type="match status" value="1"/>
</dbReference>
<dbReference type="GO" id="GO:0009289">
    <property type="term" value="C:pilus"/>
    <property type="evidence" value="ECO:0007669"/>
    <property type="project" value="InterPro"/>
</dbReference>
<name>A0A0G4Q6E9_9GAMM</name>
<dbReference type="Pfam" id="PF24222">
    <property type="entry name" value="MrpH_N"/>
    <property type="match status" value="1"/>
</dbReference>
<dbReference type="InterPro" id="IPR057009">
    <property type="entry name" value="MrpH_N"/>
</dbReference>
<reference evidence="6" key="1">
    <citation type="submission" date="2015-06" db="EMBL/GenBank/DDBJ databases">
        <authorList>
            <person name="Urmite Genomes"/>
        </authorList>
    </citation>
    <scope>NUCLEOTIDE SEQUENCE [LARGE SCALE GENOMIC DNA]</scope>
    <source>
        <strain evidence="6">CSUR P1867</strain>
    </source>
</reference>
<dbReference type="RefSeq" id="WP_072063564.1">
    <property type="nucleotide sequence ID" value="NZ_CAXOKO010000001.1"/>
</dbReference>
<dbReference type="AlphaFoldDB" id="A0A0G4Q6E9"/>
<evidence type="ECO:0000313" key="6">
    <source>
        <dbReference type="Proteomes" id="UP000183920"/>
    </source>
</evidence>
<sequence precursor="true">MSILKRLPALCIAIGLLFSAPAMASIFSYITKSTGTPANATYTYVIQRWDPEDPYTPNPCYGWSQCWITINHKHDANGSPGSAVRSIVRVEKEPYLAGVRDAVMRMESFPIQGTARHVGDPLTSNQECVGLFYESKEGGWSPNGRLLPGSLCGIAPPPVGACKITEGAVNLNYGDIDEASLENATRAKNINVTCNLAMKVLVIASGSDSGRVPLRPDNSLYADLFLDNYPGEKGTVINVPANGTIPVEVKSILHTNGRVAPGYFSGSGSIILTMP</sequence>
<evidence type="ECO:0000313" key="7">
    <source>
        <dbReference type="Proteomes" id="UP000619976"/>
    </source>
</evidence>
<gene>
    <name evidence="4" type="ORF">BN1804_01496</name>
    <name evidence="5" type="ORF">JFQ69_07410</name>
</gene>
<dbReference type="InterPro" id="IPR036937">
    <property type="entry name" value="Adhesion_dom_fimbrial_sf"/>
</dbReference>